<organism evidence="2 3">
    <name type="scientific">Riccia fluitans</name>
    <dbReference type="NCBI Taxonomy" id="41844"/>
    <lineage>
        <taxon>Eukaryota</taxon>
        <taxon>Viridiplantae</taxon>
        <taxon>Streptophyta</taxon>
        <taxon>Embryophyta</taxon>
        <taxon>Marchantiophyta</taxon>
        <taxon>Marchantiopsida</taxon>
        <taxon>Marchantiidae</taxon>
        <taxon>Marchantiales</taxon>
        <taxon>Ricciaceae</taxon>
        <taxon>Riccia</taxon>
    </lineage>
</organism>
<dbReference type="EMBL" id="JBHFFA010000003">
    <property type="protein sequence ID" value="KAL2635506.1"/>
    <property type="molecule type" value="Genomic_DNA"/>
</dbReference>
<comment type="caution">
    <text evidence="2">The sequence shown here is derived from an EMBL/GenBank/DDBJ whole genome shotgun (WGS) entry which is preliminary data.</text>
</comment>
<feature type="compositionally biased region" description="Basic and acidic residues" evidence="1">
    <location>
        <begin position="164"/>
        <end position="185"/>
    </location>
</feature>
<sequence>MLPTWNILKNALIEVEAVAGRFKTEHLSSWKHNRDVVLEWIALATSHLSNPPMMLPSVLCQNENESPRQEISQDNASMEIGRENSLEITPSTNLTVLAAVAPAELLLMPTLSLGSSAPQSHFLTTPEISRPMSTGTSSYTNIQNSQDHVTTSSTAQAGSSHSFSHSERITLSVVREESRRHDGRNANHQANCPFFEGAEAPECQNPVQLRDSIITSIEQFNQNQERNN</sequence>
<evidence type="ECO:0000256" key="1">
    <source>
        <dbReference type="SAM" id="MobiDB-lite"/>
    </source>
</evidence>
<dbReference type="Proteomes" id="UP001605036">
    <property type="component" value="Unassembled WGS sequence"/>
</dbReference>
<gene>
    <name evidence="2" type="ORF">R1flu_006985</name>
</gene>
<keyword evidence="3" id="KW-1185">Reference proteome</keyword>
<protein>
    <submittedName>
        <fullName evidence="2">Uncharacterized protein</fullName>
    </submittedName>
</protein>
<feature type="compositionally biased region" description="Polar residues" evidence="1">
    <location>
        <begin position="116"/>
        <end position="163"/>
    </location>
</feature>
<proteinExistence type="predicted"/>
<evidence type="ECO:0000313" key="3">
    <source>
        <dbReference type="Proteomes" id="UP001605036"/>
    </source>
</evidence>
<accession>A0ABD1YXJ5</accession>
<dbReference type="AlphaFoldDB" id="A0ABD1YXJ5"/>
<evidence type="ECO:0000313" key="2">
    <source>
        <dbReference type="EMBL" id="KAL2635506.1"/>
    </source>
</evidence>
<name>A0ABD1YXJ5_9MARC</name>
<feature type="region of interest" description="Disordered" evidence="1">
    <location>
        <begin position="116"/>
        <end position="188"/>
    </location>
</feature>
<reference evidence="2 3" key="1">
    <citation type="submission" date="2024-09" db="EMBL/GenBank/DDBJ databases">
        <title>Chromosome-scale assembly of Riccia fluitans.</title>
        <authorList>
            <person name="Paukszto L."/>
            <person name="Sawicki J."/>
            <person name="Karawczyk K."/>
            <person name="Piernik-Szablinska J."/>
            <person name="Szczecinska M."/>
            <person name="Mazdziarz M."/>
        </authorList>
    </citation>
    <scope>NUCLEOTIDE SEQUENCE [LARGE SCALE GENOMIC DNA]</scope>
    <source>
        <strain evidence="2">Rf_01</strain>
        <tissue evidence="2">Aerial parts of the thallus</tissue>
    </source>
</reference>